<feature type="transmembrane region" description="Helical" evidence="10">
    <location>
        <begin position="358"/>
        <end position="378"/>
    </location>
</feature>
<comment type="function">
    <text evidence="10">Catalyzes the reduction of fatty acyl-CoA to fatty alcohols.</text>
</comment>
<evidence type="ECO:0000256" key="3">
    <source>
        <dbReference type="ARBA" id="ARBA00022516"/>
    </source>
</evidence>
<dbReference type="EMBL" id="JARGDH010000001">
    <property type="protein sequence ID" value="KAL0280378.1"/>
    <property type="molecule type" value="Genomic_DNA"/>
</dbReference>
<dbReference type="InterPro" id="IPR013120">
    <property type="entry name" value="FAR_NAD-bd"/>
</dbReference>
<keyword evidence="3 10" id="KW-0444">Lipid biosynthesis</keyword>
<evidence type="ECO:0000256" key="8">
    <source>
        <dbReference type="ARBA" id="ARBA00023136"/>
    </source>
</evidence>
<dbReference type="GO" id="GO:0035336">
    <property type="term" value="P:long-chain fatty-acyl-CoA metabolic process"/>
    <property type="evidence" value="ECO:0007669"/>
    <property type="project" value="TreeGrafter"/>
</dbReference>
<evidence type="ECO:0000256" key="2">
    <source>
        <dbReference type="ARBA" id="ARBA00005928"/>
    </source>
</evidence>
<dbReference type="CDD" id="cd09071">
    <property type="entry name" value="FAR_C"/>
    <property type="match status" value="1"/>
</dbReference>
<keyword evidence="7 10" id="KW-0443">Lipid metabolism</keyword>
<dbReference type="FunFam" id="3.40.50.720:FF:000143">
    <property type="entry name" value="Fatty acyl-CoA reductase"/>
    <property type="match status" value="1"/>
</dbReference>
<evidence type="ECO:0000256" key="7">
    <source>
        <dbReference type="ARBA" id="ARBA00023098"/>
    </source>
</evidence>
<comment type="subcellular location">
    <subcellularLocation>
        <location evidence="1">Membrane</location>
        <topology evidence="1">Multi-pass membrane protein</topology>
    </subcellularLocation>
</comment>
<dbReference type="CDD" id="cd05236">
    <property type="entry name" value="FAR-N_SDR_e"/>
    <property type="match status" value="1"/>
</dbReference>
<keyword evidence="10" id="KW-0560">Oxidoreductase</keyword>
<evidence type="ECO:0000256" key="10">
    <source>
        <dbReference type="RuleBase" id="RU363097"/>
    </source>
</evidence>
<evidence type="ECO:0000259" key="11">
    <source>
        <dbReference type="Pfam" id="PF03015"/>
    </source>
</evidence>
<keyword evidence="8 10" id="KW-0472">Membrane</keyword>
<evidence type="ECO:0000259" key="12">
    <source>
        <dbReference type="Pfam" id="PF07993"/>
    </source>
</evidence>
<dbReference type="EMBL" id="JARGDH010000001">
    <property type="protein sequence ID" value="KAL0280379.1"/>
    <property type="molecule type" value="Genomic_DNA"/>
</dbReference>
<evidence type="ECO:0000256" key="6">
    <source>
        <dbReference type="ARBA" id="ARBA00022989"/>
    </source>
</evidence>
<comment type="catalytic activity">
    <reaction evidence="9 10">
        <text>a long-chain fatty acyl-CoA + 2 NADPH + 2 H(+) = a long-chain primary fatty alcohol + 2 NADP(+) + CoA</text>
        <dbReference type="Rhea" id="RHEA:52716"/>
        <dbReference type="ChEBI" id="CHEBI:15378"/>
        <dbReference type="ChEBI" id="CHEBI:57287"/>
        <dbReference type="ChEBI" id="CHEBI:57783"/>
        <dbReference type="ChEBI" id="CHEBI:58349"/>
        <dbReference type="ChEBI" id="CHEBI:77396"/>
        <dbReference type="ChEBI" id="CHEBI:83139"/>
        <dbReference type="EC" id="1.2.1.84"/>
    </reaction>
</comment>
<keyword evidence="4 10" id="KW-0812">Transmembrane</keyword>
<evidence type="ECO:0000256" key="9">
    <source>
        <dbReference type="ARBA" id="ARBA00052530"/>
    </source>
</evidence>
<organism evidence="13">
    <name type="scientific">Menopon gallinae</name>
    <name type="common">poultry shaft louse</name>
    <dbReference type="NCBI Taxonomy" id="328185"/>
    <lineage>
        <taxon>Eukaryota</taxon>
        <taxon>Metazoa</taxon>
        <taxon>Ecdysozoa</taxon>
        <taxon>Arthropoda</taxon>
        <taxon>Hexapoda</taxon>
        <taxon>Insecta</taxon>
        <taxon>Pterygota</taxon>
        <taxon>Neoptera</taxon>
        <taxon>Paraneoptera</taxon>
        <taxon>Psocodea</taxon>
        <taxon>Troctomorpha</taxon>
        <taxon>Phthiraptera</taxon>
        <taxon>Amblycera</taxon>
        <taxon>Menoponidae</taxon>
        <taxon>Menopon</taxon>
    </lineage>
</organism>
<proteinExistence type="inferred from homology"/>
<dbReference type="GO" id="GO:0016020">
    <property type="term" value="C:membrane"/>
    <property type="evidence" value="ECO:0007669"/>
    <property type="project" value="UniProtKB-SubCell"/>
</dbReference>
<keyword evidence="5 10" id="KW-0521">NADP</keyword>
<dbReference type="AlphaFoldDB" id="A0AAW2IF00"/>
<dbReference type="PANTHER" id="PTHR11011:SF12">
    <property type="entry name" value="FATTY ACYL-COA REDUCTASE"/>
    <property type="match status" value="1"/>
</dbReference>
<accession>A0AAW2IF00</accession>
<dbReference type="EC" id="1.2.1.84" evidence="10"/>
<comment type="similarity">
    <text evidence="2 10">Belongs to the fatty acyl-CoA reductase family.</text>
</comment>
<gene>
    <name evidence="13" type="ORF">PYX00_001683</name>
</gene>
<dbReference type="Pfam" id="PF07993">
    <property type="entry name" value="NAD_binding_4"/>
    <property type="match status" value="1"/>
</dbReference>
<feature type="transmembrane region" description="Helical" evidence="10">
    <location>
        <begin position="469"/>
        <end position="490"/>
    </location>
</feature>
<dbReference type="Gene3D" id="3.40.50.720">
    <property type="entry name" value="NAD(P)-binding Rossmann-like Domain"/>
    <property type="match status" value="1"/>
</dbReference>
<keyword evidence="6 10" id="KW-1133">Transmembrane helix</keyword>
<reference evidence="13" key="1">
    <citation type="journal article" date="2024" name="Gigascience">
        <title>Chromosome-level genome of the poultry shaft louse Menopon gallinae provides insight into the host-switching and adaptive evolution of parasitic lice.</title>
        <authorList>
            <person name="Xu Y."/>
            <person name="Ma L."/>
            <person name="Liu S."/>
            <person name="Liang Y."/>
            <person name="Liu Q."/>
            <person name="He Z."/>
            <person name="Tian L."/>
            <person name="Duan Y."/>
            <person name="Cai W."/>
            <person name="Li H."/>
            <person name="Song F."/>
        </authorList>
    </citation>
    <scope>NUCLEOTIDE SEQUENCE</scope>
    <source>
        <strain evidence="13">Cailab_2023a</strain>
    </source>
</reference>
<dbReference type="InterPro" id="IPR026055">
    <property type="entry name" value="FAR"/>
</dbReference>
<evidence type="ECO:0000256" key="1">
    <source>
        <dbReference type="ARBA" id="ARBA00004141"/>
    </source>
</evidence>
<dbReference type="GO" id="GO:0102965">
    <property type="term" value="F:alcohol-forming long-chain fatty acyl-CoA reductase activity"/>
    <property type="evidence" value="ECO:0007669"/>
    <property type="project" value="UniProtKB-EC"/>
</dbReference>
<dbReference type="GO" id="GO:0005777">
    <property type="term" value="C:peroxisome"/>
    <property type="evidence" value="ECO:0007669"/>
    <property type="project" value="TreeGrafter"/>
</dbReference>
<evidence type="ECO:0000256" key="4">
    <source>
        <dbReference type="ARBA" id="ARBA00022692"/>
    </source>
</evidence>
<comment type="caution">
    <text evidence="13">The sequence shown here is derived from an EMBL/GenBank/DDBJ whole genome shotgun (WGS) entry which is preliminary data.</text>
</comment>
<name>A0AAW2IF00_9NEOP</name>
<dbReference type="GO" id="GO:0080019">
    <property type="term" value="F:alcohol-forming very long-chain fatty acyl-CoA reductase activity"/>
    <property type="evidence" value="ECO:0007669"/>
    <property type="project" value="InterPro"/>
</dbReference>
<dbReference type="InterPro" id="IPR033640">
    <property type="entry name" value="FAR_C"/>
</dbReference>
<sequence length="527" mass="61173">MSEIKSKMRIPEFYEGRSILITGASGLMGKVLVEKLLYSCSDLKNIFMLVRPNKQKSVNARMEEILNLPMFERLRKEKPHLLNKIIPVTGDFRFPDLGLNPEMRKRIIEEVSILYHGAATLKLESNLKDAVEMNTLGTYKVIQLAKEMKKLECFIHISTAFCHVDKEVLEEKAYEAPYDPMNIINLVQWMDNKHLDKITEELIAPHPNTYTFSKRLAERLVADEYPKLPVCIARPSIVTPAYREPCPGWVDNLNGPVGIMVAAGKGVLRSMYAKPEYKAELCPVDIGINGLIGIPKKLVTEKRQPTIPVFNLTQAKEREITWGELLERGRSLTFSHPFDTILWFPGGNIRSNLIVHKIYAFFLHWIPAYFIDFLFFLFRQKRFMIRVQNRIALGLQYLQYFTTRKWCFMNQNFLDLRDEMHPEDKKLFPIDFKKIETMPYITDSLLGARVYCLKEPLKNLPRARRMIKIYYVVDRVVTFLFCMLVAHFIISCSDTARYIFDATGESLKSMPFIRTFVPHDATPAARH</sequence>
<evidence type="ECO:0000313" key="13">
    <source>
        <dbReference type="EMBL" id="KAL0280378.1"/>
    </source>
</evidence>
<dbReference type="PANTHER" id="PTHR11011">
    <property type="entry name" value="MALE STERILITY PROTEIN 2-RELATED"/>
    <property type="match status" value="1"/>
</dbReference>
<feature type="domain" description="Fatty acyl-CoA reductase C-terminal" evidence="11">
    <location>
        <begin position="363"/>
        <end position="455"/>
    </location>
</feature>
<dbReference type="Pfam" id="PF03015">
    <property type="entry name" value="Sterile"/>
    <property type="match status" value="1"/>
</dbReference>
<feature type="domain" description="Thioester reductase (TE)" evidence="12">
    <location>
        <begin position="21"/>
        <end position="289"/>
    </location>
</feature>
<dbReference type="SUPFAM" id="SSF51735">
    <property type="entry name" value="NAD(P)-binding Rossmann-fold domains"/>
    <property type="match status" value="1"/>
</dbReference>
<dbReference type="InterPro" id="IPR036291">
    <property type="entry name" value="NAD(P)-bd_dom_sf"/>
</dbReference>
<protein>
    <recommendedName>
        <fullName evidence="10">Fatty acyl-CoA reductase</fullName>
        <ecNumber evidence="10">1.2.1.84</ecNumber>
    </recommendedName>
</protein>
<evidence type="ECO:0000256" key="5">
    <source>
        <dbReference type="ARBA" id="ARBA00022857"/>
    </source>
</evidence>